<dbReference type="Proteomes" id="UP001224392">
    <property type="component" value="Unassembled WGS sequence"/>
</dbReference>
<keyword evidence="1" id="KW-0808">Transferase</keyword>
<protein>
    <submittedName>
        <fullName evidence="1">Class I SAM-dependent methyltransferase</fullName>
    </submittedName>
</protein>
<dbReference type="PANTHER" id="PTHR20974:SF0">
    <property type="entry name" value="UPF0585 PROTEIN CG18661"/>
    <property type="match status" value="1"/>
</dbReference>
<dbReference type="GO" id="GO:0032259">
    <property type="term" value="P:methylation"/>
    <property type="evidence" value="ECO:0007669"/>
    <property type="project" value="UniProtKB-KW"/>
</dbReference>
<organism evidence="1 2">
    <name type="scientific">Biformimicrobium ophioploci</name>
    <dbReference type="NCBI Taxonomy" id="3036711"/>
    <lineage>
        <taxon>Bacteria</taxon>
        <taxon>Pseudomonadati</taxon>
        <taxon>Pseudomonadota</taxon>
        <taxon>Gammaproteobacteria</taxon>
        <taxon>Cellvibrionales</taxon>
        <taxon>Microbulbiferaceae</taxon>
        <taxon>Biformimicrobium</taxon>
    </lineage>
</organism>
<keyword evidence="1" id="KW-0489">Methyltransferase</keyword>
<proteinExistence type="predicted"/>
<dbReference type="InterPro" id="IPR029063">
    <property type="entry name" value="SAM-dependent_MTases_sf"/>
</dbReference>
<name>A0ABQ6LVI6_9GAMM</name>
<dbReference type="EMBL" id="BSYJ01000001">
    <property type="protein sequence ID" value="GMG86095.1"/>
    <property type="molecule type" value="Genomic_DNA"/>
</dbReference>
<dbReference type="Gene3D" id="3.40.50.150">
    <property type="entry name" value="Vaccinia Virus protein VP39"/>
    <property type="match status" value="1"/>
</dbReference>
<reference evidence="1 2" key="1">
    <citation type="submission" date="2023-04" db="EMBL/GenBank/DDBJ databases">
        <title>Marinobulbifer ophiurae gen. nov., sp. Nov., isolate from tissue of brittle star Ophioplocus japonicus.</title>
        <authorList>
            <person name="Kawano K."/>
            <person name="Sawayama S."/>
            <person name="Nakagawa S."/>
        </authorList>
    </citation>
    <scope>NUCLEOTIDE SEQUENCE [LARGE SCALE GENOMIC DNA]</scope>
    <source>
        <strain evidence="1 2">NKW57</strain>
    </source>
</reference>
<evidence type="ECO:0000313" key="1">
    <source>
        <dbReference type="EMBL" id="GMG86095.1"/>
    </source>
</evidence>
<dbReference type="PANTHER" id="PTHR20974">
    <property type="entry name" value="UPF0585 PROTEIN CG18661"/>
    <property type="match status" value="1"/>
</dbReference>
<dbReference type="GO" id="GO:0008168">
    <property type="term" value="F:methyltransferase activity"/>
    <property type="evidence" value="ECO:0007669"/>
    <property type="project" value="UniProtKB-KW"/>
</dbReference>
<dbReference type="SUPFAM" id="SSF53335">
    <property type="entry name" value="S-adenosyl-L-methionine-dependent methyltransferases"/>
    <property type="match status" value="1"/>
</dbReference>
<dbReference type="RefSeq" id="WP_285762605.1">
    <property type="nucleotide sequence ID" value="NZ_BSYJ01000001.1"/>
</dbReference>
<comment type="caution">
    <text evidence="1">The sequence shown here is derived from an EMBL/GenBank/DDBJ whole genome shotgun (WGS) entry which is preliminary data.</text>
</comment>
<accession>A0ABQ6LVI6</accession>
<dbReference type="InterPro" id="IPR010342">
    <property type="entry name" value="DUF938"/>
</dbReference>
<gene>
    <name evidence="1" type="ORF">MNKW57_04160</name>
</gene>
<evidence type="ECO:0000313" key="2">
    <source>
        <dbReference type="Proteomes" id="UP001224392"/>
    </source>
</evidence>
<dbReference type="Pfam" id="PF06080">
    <property type="entry name" value="DUF938"/>
    <property type="match status" value="1"/>
</dbReference>
<sequence>MAETGNAGLPDSPSCARNRAPILLELQRLFADRRNVLEIGSGTGQHAVYFAPRLPHLRWQTSDLNENLPGIRAWLAAQPAPNLVAPLLLDVTGKWPAISVDAVFTANSLHIMGWDCVEAFFHGLPGVLAPRACLAVYGPVRLGGEYTSASNAEFDEWLKARDPRSGIRDLEALDALASAAGLQRTEMIAMPANNYLLVWCKETTNKESGKWKKR</sequence>
<keyword evidence="2" id="KW-1185">Reference proteome</keyword>